<reference evidence="2 3" key="1">
    <citation type="submission" date="2017-04" db="EMBL/GenBank/DDBJ databases">
        <authorList>
            <person name="Afonso C.L."/>
            <person name="Miller P.J."/>
            <person name="Scott M.A."/>
            <person name="Spackman E."/>
            <person name="Goraichik I."/>
            <person name="Dimitrov K.M."/>
            <person name="Suarez D.L."/>
            <person name="Swayne D.E."/>
        </authorList>
    </citation>
    <scope>NUCLEOTIDE SEQUENCE [LARGE SCALE GENOMIC DNA]</scope>
    <source>
        <strain evidence="2 3">DSM 13146</strain>
    </source>
</reference>
<name>A0A1W1XAS6_9BACT</name>
<keyword evidence="1" id="KW-0812">Transmembrane</keyword>
<protein>
    <recommendedName>
        <fullName evidence="4">Cell division protein FtsL</fullName>
    </recommendedName>
</protein>
<evidence type="ECO:0000313" key="2">
    <source>
        <dbReference type="EMBL" id="SMC20943.1"/>
    </source>
</evidence>
<organism evidence="2 3">
    <name type="scientific">Desulfacinum hydrothermale DSM 13146</name>
    <dbReference type="NCBI Taxonomy" id="1121390"/>
    <lineage>
        <taxon>Bacteria</taxon>
        <taxon>Pseudomonadati</taxon>
        <taxon>Thermodesulfobacteriota</taxon>
        <taxon>Syntrophobacteria</taxon>
        <taxon>Syntrophobacterales</taxon>
        <taxon>Syntrophobacteraceae</taxon>
        <taxon>Desulfacinum</taxon>
    </lineage>
</organism>
<feature type="transmembrane region" description="Helical" evidence="1">
    <location>
        <begin position="12"/>
        <end position="30"/>
    </location>
</feature>
<dbReference type="AlphaFoldDB" id="A0A1W1XAS6"/>
<keyword evidence="1" id="KW-0472">Membrane</keyword>
<keyword evidence="3" id="KW-1185">Reference proteome</keyword>
<sequence>MLGGDGMGWRFWGFVLGGTALVLAACLIYLQVEQTRCGYQAVQLQQAYSKWYEVHRRLEIERARLRSHKRLRELGRNVFHLAPAREDRLWTVPDPG</sequence>
<gene>
    <name evidence="2" type="ORF">SAMN02746041_01063</name>
</gene>
<evidence type="ECO:0008006" key="4">
    <source>
        <dbReference type="Google" id="ProtNLM"/>
    </source>
</evidence>
<keyword evidence="1" id="KW-1133">Transmembrane helix</keyword>
<evidence type="ECO:0000256" key="1">
    <source>
        <dbReference type="SAM" id="Phobius"/>
    </source>
</evidence>
<dbReference type="STRING" id="1121390.SAMN02746041_01063"/>
<dbReference type="EMBL" id="FWXF01000004">
    <property type="protein sequence ID" value="SMC20943.1"/>
    <property type="molecule type" value="Genomic_DNA"/>
</dbReference>
<proteinExistence type="predicted"/>
<accession>A0A1W1XAS6</accession>
<dbReference type="Proteomes" id="UP000192783">
    <property type="component" value="Unassembled WGS sequence"/>
</dbReference>
<evidence type="ECO:0000313" key="3">
    <source>
        <dbReference type="Proteomes" id="UP000192783"/>
    </source>
</evidence>